<dbReference type="OrthoDB" id="7583863at2"/>
<dbReference type="AlphaFoldDB" id="A0A516IS53"/>
<keyword evidence="2" id="KW-1185">Reference proteome</keyword>
<protein>
    <submittedName>
        <fullName evidence="1">Uncharacterized protein</fullName>
    </submittedName>
</protein>
<evidence type="ECO:0000313" key="2">
    <source>
        <dbReference type="Proteomes" id="UP000321857"/>
    </source>
</evidence>
<dbReference type="KEGG" id="sxa:FMM02_07050"/>
<accession>A0A516IS53</accession>
<sequence>MRAILLILILAVVALIAAFATGLVSFPQTREARAPSVTAEDGQLKVQGGQAPAFEVQTGEVAVGTRSANVAVPAVEISRQPATVKVPAVEVRKPGAEENAAQ</sequence>
<dbReference type="RefSeq" id="WP_147494184.1">
    <property type="nucleotide sequence ID" value="NZ_CP041659.1"/>
</dbReference>
<gene>
    <name evidence="1" type="ORF">FMM02_07050</name>
</gene>
<dbReference type="EMBL" id="CP041659">
    <property type="protein sequence ID" value="QDP19735.1"/>
    <property type="molecule type" value="Genomic_DNA"/>
</dbReference>
<dbReference type="Proteomes" id="UP000321857">
    <property type="component" value="Chromosome"/>
</dbReference>
<evidence type="ECO:0000313" key="1">
    <source>
        <dbReference type="EMBL" id="QDP19735.1"/>
    </source>
</evidence>
<organism evidence="1 2">
    <name type="scientific">Sphingomonas xanthus</name>
    <dbReference type="NCBI Taxonomy" id="2594473"/>
    <lineage>
        <taxon>Bacteria</taxon>
        <taxon>Pseudomonadati</taxon>
        <taxon>Pseudomonadota</taxon>
        <taxon>Alphaproteobacteria</taxon>
        <taxon>Sphingomonadales</taxon>
        <taxon>Sphingomonadaceae</taxon>
        <taxon>Sphingomonas</taxon>
    </lineage>
</organism>
<proteinExistence type="predicted"/>
<name>A0A516IS53_9SPHN</name>
<reference evidence="1 2" key="1">
    <citation type="submission" date="2019-07" db="EMBL/GenBank/DDBJ databases">
        <title>Sphingomonas AE3 Genome sequencing and assembly.</title>
        <authorList>
            <person name="Kim H."/>
        </authorList>
    </citation>
    <scope>NUCLEOTIDE SEQUENCE [LARGE SCALE GENOMIC DNA]</scope>
    <source>
        <strain evidence="1 2">AE3</strain>
    </source>
</reference>